<dbReference type="AlphaFoldDB" id="A0A3P3VMG8"/>
<dbReference type="SUPFAM" id="SSF89155">
    <property type="entry name" value="TorD-like"/>
    <property type="match status" value="1"/>
</dbReference>
<protein>
    <submittedName>
        <fullName evidence="2">Molecular chaperone</fullName>
    </submittedName>
</protein>
<name>A0A3P3VMG8_9GAMM</name>
<reference evidence="2 3" key="2">
    <citation type="submission" date="2018-12" db="EMBL/GenBank/DDBJ databases">
        <title>Simiduia agarivorans gen. nov., sp. nov., a marine, agarolytic bacterium isolated from shallow coastal water from Keelung, Taiwan.</title>
        <authorList>
            <person name="Shieh W.Y."/>
        </authorList>
    </citation>
    <scope>NUCLEOTIDE SEQUENCE [LARGE SCALE GENOMIC DNA]</scope>
    <source>
        <strain evidence="2 3">GTF-13</strain>
    </source>
</reference>
<dbReference type="EMBL" id="QWEZ01000001">
    <property type="protein sequence ID" value="RRJ83962.1"/>
    <property type="molecule type" value="Genomic_DNA"/>
</dbReference>
<reference evidence="2 3" key="1">
    <citation type="submission" date="2018-08" db="EMBL/GenBank/DDBJ databases">
        <authorList>
            <person name="Khan S.A."/>
        </authorList>
    </citation>
    <scope>NUCLEOTIDE SEQUENCE [LARGE SCALE GENOMIC DNA]</scope>
    <source>
        <strain evidence="2 3">GTF-13</strain>
    </source>
</reference>
<evidence type="ECO:0000256" key="1">
    <source>
        <dbReference type="ARBA" id="ARBA00023186"/>
    </source>
</evidence>
<dbReference type="PANTHER" id="PTHR34227">
    <property type="entry name" value="CHAPERONE PROTEIN YCDY"/>
    <property type="match status" value="1"/>
</dbReference>
<keyword evidence="1" id="KW-0143">Chaperone</keyword>
<dbReference type="RefSeq" id="WP_125014388.1">
    <property type="nucleotide sequence ID" value="NZ_QWEZ01000001.1"/>
</dbReference>
<dbReference type="Pfam" id="PF02613">
    <property type="entry name" value="Nitrate_red_del"/>
    <property type="match status" value="1"/>
</dbReference>
<dbReference type="PANTHER" id="PTHR34227:SF1">
    <property type="entry name" value="DIMETHYL SULFOXIDE REDUCTASE CHAPERONE-RELATED"/>
    <property type="match status" value="1"/>
</dbReference>
<dbReference type="Gene3D" id="1.10.3480.10">
    <property type="entry name" value="TorD-like"/>
    <property type="match status" value="1"/>
</dbReference>
<gene>
    <name evidence="2" type="ORF">D0544_02245</name>
</gene>
<dbReference type="InterPro" id="IPR050289">
    <property type="entry name" value="TorD/DmsD_chaperones"/>
</dbReference>
<organism evidence="2 3">
    <name type="scientific">Aestuariirhabdus litorea</name>
    <dbReference type="NCBI Taxonomy" id="2528527"/>
    <lineage>
        <taxon>Bacteria</taxon>
        <taxon>Pseudomonadati</taxon>
        <taxon>Pseudomonadota</taxon>
        <taxon>Gammaproteobacteria</taxon>
        <taxon>Oceanospirillales</taxon>
        <taxon>Aestuariirhabdaceae</taxon>
        <taxon>Aestuariirhabdus</taxon>
    </lineage>
</organism>
<proteinExistence type="predicted"/>
<dbReference type="InterPro" id="IPR020945">
    <property type="entry name" value="DMSO/NO3_reduct_chaperone"/>
</dbReference>
<sequence>MSAEIITTDGALEPTTQPPALSAEDSLRAEGYALLGALLRAPASQELLNLLAGIEIDSARSPIEHAYSTLQQSASHSQASSVSQEYQSLFIGIGRGELLPFGSWYQTGFMMEKPLIKLRQDLAELGFERQQQTHEPEDHVAALCEVMAYLVQEHSNEQQQRFFRSHIQGWILRFFEDLQNANNASFYIAVGQLGEALMQTEINRFNQPQ</sequence>
<evidence type="ECO:0000313" key="3">
    <source>
        <dbReference type="Proteomes" id="UP000280792"/>
    </source>
</evidence>
<evidence type="ECO:0000313" key="2">
    <source>
        <dbReference type="EMBL" id="RRJ83962.1"/>
    </source>
</evidence>
<comment type="caution">
    <text evidence="2">The sequence shown here is derived from an EMBL/GenBank/DDBJ whole genome shotgun (WGS) entry which is preliminary data.</text>
</comment>
<dbReference type="Proteomes" id="UP000280792">
    <property type="component" value="Unassembled WGS sequence"/>
</dbReference>
<keyword evidence="3" id="KW-1185">Reference proteome</keyword>
<dbReference type="InterPro" id="IPR036411">
    <property type="entry name" value="TorD-like_sf"/>
</dbReference>
<accession>A0A3P3VMG8</accession>